<dbReference type="CDD" id="cd04020">
    <property type="entry name" value="C2B_SLP_1-2-3-4"/>
    <property type="match status" value="1"/>
</dbReference>
<feature type="compositionally biased region" description="Basic and acidic residues" evidence="4">
    <location>
        <begin position="1"/>
        <end position="13"/>
    </location>
</feature>
<dbReference type="Pfam" id="PF00168">
    <property type="entry name" value="C2"/>
    <property type="match status" value="2"/>
</dbReference>
<dbReference type="SUPFAM" id="SSF49562">
    <property type="entry name" value="C2 domain (Calcium/lipid-binding domain, CaLB)"/>
    <property type="match status" value="2"/>
</dbReference>
<dbReference type="EMBL" id="JAPWTK010000054">
    <property type="protein sequence ID" value="KAJ8953778.1"/>
    <property type="molecule type" value="Genomic_DNA"/>
</dbReference>
<gene>
    <name evidence="6" type="ORF">NQ318_015437</name>
</gene>
<evidence type="ECO:0000256" key="1">
    <source>
        <dbReference type="ARBA" id="ARBA00004370"/>
    </source>
</evidence>
<dbReference type="GO" id="GO:0042043">
    <property type="term" value="F:neurexin family protein binding"/>
    <property type="evidence" value="ECO:0007669"/>
    <property type="project" value="TreeGrafter"/>
</dbReference>
<feature type="region of interest" description="Disordered" evidence="4">
    <location>
        <begin position="1"/>
        <end position="22"/>
    </location>
</feature>
<name>A0AAV8YQ67_9CUCU</name>
<evidence type="ECO:0000313" key="6">
    <source>
        <dbReference type="EMBL" id="KAJ8953778.1"/>
    </source>
</evidence>
<feature type="domain" description="C2" evidence="5">
    <location>
        <begin position="346"/>
        <end position="470"/>
    </location>
</feature>
<dbReference type="InterPro" id="IPR001565">
    <property type="entry name" value="Synaptotagmin"/>
</dbReference>
<sequence length="506" mass="56924">MTHRSKKDEKTEESNTVEAPTSKTPRWLSSVLACECCKSMCSFGSKESVSDDIEFALVNYVQELRSTPEYTKNKVIIPTKELLEHKVRLKCNNKTGTSRSANLEEKQMLIKNSRISEEDHEDGLLPPEDDVSISEAHSSPMLASRNCSKSATPSPVAPGSRRGTGSVSSQEWQNDDDIDRLVGLHHTRSSLSSLGLRSDSMASVYSGAGEGRYGTVAVRGQVEFGLQYNYKAGALEIQIKQCKDLAPVDVKRNRSDPYVKIYLLPDKSKSGKRKTKVKKHTLNPVFDECLKFHISLNGLETRTLWLTVWHSDMFGRNDFPRRERVRITEPFEDVLSYKGDIIVCLKFVPPDMTVHKKGKRSRGALHVLVKEAKALTAVKANGTSDPFCKSYLLPDKGRSSKQKTPVARRTVNPVWNHTFVYDDVTLQELAERCLELTVWDHDRLASNEFLGGVRFSLGTGKHYGKSVDWMDASGKELSLWKSMLERPNFWVEGCLSLRSSLDNRTS</sequence>
<keyword evidence="3" id="KW-0472">Membrane</keyword>
<comment type="subcellular location">
    <subcellularLocation>
        <location evidence="1">Membrane</location>
    </subcellularLocation>
</comment>
<dbReference type="InterPro" id="IPR000008">
    <property type="entry name" value="C2_dom"/>
</dbReference>
<dbReference type="GO" id="GO:0070382">
    <property type="term" value="C:exocytic vesicle"/>
    <property type="evidence" value="ECO:0007669"/>
    <property type="project" value="TreeGrafter"/>
</dbReference>
<dbReference type="Gene3D" id="2.60.40.150">
    <property type="entry name" value="C2 domain"/>
    <property type="match status" value="2"/>
</dbReference>
<dbReference type="PRINTS" id="PR00399">
    <property type="entry name" value="SYNAPTOTAGMN"/>
</dbReference>
<keyword evidence="7" id="KW-1185">Reference proteome</keyword>
<evidence type="ECO:0000259" key="5">
    <source>
        <dbReference type="PROSITE" id="PS50004"/>
    </source>
</evidence>
<comment type="caution">
    <text evidence="6">The sequence shown here is derived from an EMBL/GenBank/DDBJ whole genome shotgun (WGS) entry which is preliminary data.</text>
</comment>
<dbReference type="GO" id="GO:0005886">
    <property type="term" value="C:plasma membrane"/>
    <property type="evidence" value="ECO:0007669"/>
    <property type="project" value="TreeGrafter"/>
</dbReference>
<dbReference type="PROSITE" id="PS50004">
    <property type="entry name" value="C2"/>
    <property type="match status" value="2"/>
</dbReference>
<feature type="region of interest" description="Disordered" evidence="4">
    <location>
        <begin position="113"/>
        <end position="174"/>
    </location>
</feature>
<keyword evidence="2" id="KW-0677">Repeat</keyword>
<dbReference type="PANTHER" id="PTHR45716:SF2">
    <property type="entry name" value="BITESIZE, ISOFORM I"/>
    <property type="match status" value="1"/>
</dbReference>
<dbReference type="PANTHER" id="PTHR45716">
    <property type="entry name" value="BITESIZE, ISOFORM I"/>
    <property type="match status" value="1"/>
</dbReference>
<dbReference type="Proteomes" id="UP001162162">
    <property type="component" value="Unassembled WGS sequence"/>
</dbReference>
<dbReference type="InterPro" id="IPR035892">
    <property type="entry name" value="C2_domain_sf"/>
</dbReference>
<feature type="compositionally biased region" description="Polar residues" evidence="4">
    <location>
        <begin position="163"/>
        <end position="172"/>
    </location>
</feature>
<accession>A0AAV8YQ67</accession>
<evidence type="ECO:0000256" key="3">
    <source>
        <dbReference type="ARBA" id="ARBA00023136"/>
    </source>
</evidence>
<dbReference type="CDD" id="cd08521">
    <property type="entry name" value="C2A_SLP"/>
    <property type="match status" value="1"/>
</dbReference>
<dbReference type="FunFam" id="2.60.40.150:FF:000006">
    <property type="entry name" value="Synaptotagmin-like 5, isoform CRA_a"/>
    <property type="match status" value="1"/>
</dbReference>
<protein>
    <recommendedName>
        <fullName evidence="5">C2 domain-containing protein</fullName>
    </recommendedName>
</protein>
<evidence type="ECO:0000256" key="4">
    <source>
        <dbReference type="SAM" id="MobiDB-lite"/>
    </source>
</evidence>
<feature type="domain" description="C2" evidence="5">
    <location>
        <begin position="218"/>
        <end position="345"/>
    </location>
</feature>
<dbReference type="PRINTS" id="PR00360">
    <property type="entry name" value="C2DOMAIN"/>
</dbReference>
<dbReference type="AlphaFoldDB" id="A0AAV8YQ67"/>
<evidence type="ECO:0000256" key="2">
    <source>
        <dbReference type="ARBA" id="ARBA00022737"/>
    </source>
</evidence>
<proteinExistence type="predicted"/>
<evidence type="ECO:0000313" key="7">
    <source>
        <dbReference type="Proteomes" id="UP001162162"/>
    </source>
</evidence>
<dbReference type="GO" id="GO:0006887">
    <property type="term" value="P:exocytosis"/>
    <property type="evidence" value="ECO:0007669"/>
    <property type="project" value="TreeGrafter"/>
</dbReference>
<dbReference type="SMART" id="SM00239">
    <property type="entry name" value="C2"/>
    <property type="match status" value="2"/>
</dbReference>
<reference evidence="6" key="1">
    <citation type="journal article" date="2023" name="Insect Mol. Biol.">
        <title>Genome sequencing provides insights into the evolution of gene families encoding plant cell wall-degrading enzymes in longhorned beetles.</title>
        <authorList>
            <person name="Shin N.R."/>
            <person name="Okamura Y."/>
            <person name="Kirsch R."/>
            <person name="Pauchet Y."/>
        </authorList>
    </citation>
    <scope>NUCLEOTIDE SEQUENCE</scope>
    <source>
        <strain evidence="6">AMC_N1</strain>
    </source>
</reference>
<dbReference type="InterPro" id="IPR043567">
    <property type="entry name" value="SYTL1-5_C2B"/>
</dbReference>
<organism evidence="6 7">
    <name type="scientific">Aromia moschata</name>
    <dbReference type="NCBI Taxonomy" id="1265417"/>
    <lineage>
        <taxon>Eukaryota</taxon>
        <taxon>Metazoa</taxon>
        <taxon>Ecdysozoa</taxon>
        <taxon>Arthropoda</taxon>
        <taxon>Hexapoda</taxon>
        <taxon>Insecta</taxon>
        <taxon>Pterygota</taxon>
        <taxon>Neoptera</taxon>
        <taxon>Endopterygota</taxon>
        <taxon>Coleoptera</taxon>
        <taxon>Polyphaga</taxon>
        <taxon>Cucujiformia</taxon>
        <taxon>Chrysomeloidea</taxon>
        <taxon>Cerambycidae</taxon>
        <taxon>Cerambycinae</taxon>
        <taxon>Callichromatini</taxon>
        <taxon>Aromia</taxon>
    </lineage>
</organism>